<proteinExistence type="predicted"/>
<dbReference type="EMBL" id="JACPRF010000295">
    <property type="protein sequence ID" value="MBI2877168.1"/>
    <property type="molecule type" value="Genomic_DNA"/>
</dbReference>
<dbReference type="InterPro" id="IPR003594">
    <property type="entry name" value="HATPase_dom"/>
</dbReference>
<sequence>MAASLSVLILEDRPADAERMWHELRRAGFEPTGQRVETEAGYLAHLDPAPDLVLASDALPQFDALRALHLLQARGLEIPFILVTPLIHPEVAVECLRQRAADCLPKDRLDRLGVVVTQALAQARARRERVQAEEALRQSEERYRSLVEEAVEGLFRITPDGRWICANLALAHILGYESSEEMQAKIGKIPDLFVDPDCCPELRQWFLQGQGILRGFEFQAYRRDGHVIWVSVSVRIVRDASGTPLYYEGFAEDITTRRQVRETDTQLLQQVREEAQANSALLWLEATLGRTRGTQAVCEAAVGLIPQLFASAQAHVWLWDRERKRLLPVALPPESSERQRTEFFHPDVPYEQQGDFAEVLRARRLLSVPDARRDPRISEVVWREFGIGSFLLIPLLEDYLLLGIICICRSKVSAFSRRDVEMARGTAQRIALALQGEQAREEVQQQFTRISLLNQIARAIAERQDLESIFRVVLSQLESHLPMDYGGILLLNPESDTFTIVARGPKSQLLAAQWNVPERELLPVAHTPWRVCTQGETVYVPDMAQMEIPTLQQAVQAGMHAAVGVPLMVEDKVLGVLVAARCQVDGFSREERDFLQILSKHVALAAYHARLHSDLQHAYDELRQTQHAVMRQERLRALGQMASGIAHDINNALSPIVGFSDLLLMRELNLPDRAKSYLKLINTAGTDIAQIVARMREFYRQREQQELLLPVNLNLLVLQGIDLTRPRWRDIPQERGIVIAMQTDLYQDPPPVRGIESEIREVLTNLILNAVDAMPAGGTVRIRTRVAAGQGGKKAEESSLDAILEVSDTGIGMDEETRHRCLEPFFSTKGELGTGLGLSMVFGAMQRHEGDIQIESEPGQGTTVRLVFPLCASEADPPSFPPMEGGDRPRGTLRVLYIDDEPMLRILMKDMLESEGHTVEVADGGQAGLERFRAAQEQGKPFDVVITDLGMPYVDGRAVAHAIKRQSSITPVILLTGWGARRGAEGDLPMEIDAVLSKPPQLNEVREVLQWIRPR</sequence>
<feature type="domain" description="PAS" evidence="10">
    <location>
        <begin position="139"/>
        <end position="180"/>
    </location>
</feature>
<dbReference type="PROSITE" id="PS50113">
    <property type="entry name" value="PAC"/>
    <property type="match status" value="1"/>
</dbReference>
<dbReference type="Pfam" id="PF01590">
    <property type="entry name" value="GAF"/>
    <property type="match status" value="2"/>
</dbReference>
<dbReference type="PANTHER" id="PTHR43065">
    <property type="entry name" value="SENSOR HISTIDINE KINASE"/>
    <property type="match status" value="1"/>
</dbReference>
<dbReference type="PROSITE" id="PS50112">
    <property type="entry name" value="PAS"/>
    <property type="match status" value="1"/>
</dbReference>
<dbReference type="GO" id="GO:0005524">
    <property type="term" value="F:ATP binding"/>
    <property type="evidence" value="ECO:0007669"/>
    <property type="project" value="UniProtKB-KW"/>
</dbReference>
<feature type="domain" description="Response regulatory" evidence="9">
    <location>
        <begin position="894"/>
        <end position="1013"/>
    </location>
</feature>
<dbReference type="SMART" id="SM00065">
    <property type="entry name" value="GAF"/>
    <property type="match status" value="2"/>
</dbReference>
<dbReference type="InterPro" id="IPR000014">
    <property type="entry name" value="PAS"/>
</dbReference>
<dbReference type="Pfam" id="PF02518">
    <property type="entry name" value="HATPase_c"/>
    <property type="match status" value="1"/>
</dbReference>
<dbReference type="InterPro" id="IPR005467">
    <property type="entry name" value="His_kinase_dom"/>
</dbReference>
<evidence type="ECO:0000256" key="3">
    <source>
        <dbReference type="ARBA" id="ARBA00022553"/>
    </source>
</evidence>
<dbReference type="InterPro" id="IPR001610">
    <property type="entry name" value="PAC"/>
</dbReference>
<dbReference type="Gene3D" id="3.40.50.2300">
    <property type="match status" value="2"/>
</dbReference>
<dbReference type="SMART" id="SM00388">
    <property type="entry name" value="HisKA"/>
    <property type="match status" value="1"/>
</dbReference>
<dbReference type="InterPro" id="IPR003661">
    <property type="entry name" value="HisK_dim/P_dom"/>
</dbReference>
<evidence type="ECO:0000256" key="6">
    <source>
        <dbReference type="PROSITE-ProRule" id="PRU00169"/>
    </source>
</evidence>
<dbReference type="InterPro" id="IPR003018">
    <property type="entry name" value="GAF"/>
</dbReference>
<dbReference type="GO" id="GO:0000155">
    <property type="term" value="F:phosphorelay sensor kinase activity"/>
    <property type="evidence" value="ECO:0007669"/>
    <property type="project" value="InterPro"/>
</dbReference>
<evidence type="ECO:0000259" key="8">
    <source>
        <dbReference type="PROSITE" id="PS50109"/>
    </source>
</evidence>
<dbReference type="Gene3D" id="3.30.565.10">
    <property type="entry name" value="Histidine kinase-like ATPase, C-terminal domain"/>
    <property type="match status" value="1"/>
</dbReference>
<dbReference type="InterPro" id="IPR000700">
    <property type="entry name" value="PAS-assoc_C"/>
</dbReference>
<dbReference type="NCBIfam" id="TIGR00229">
    <property type="entry name" value="sensory_box"/>
    <property type="match status" value="1"/>
</dbReference>
<dbReference type="PROSITE" id="PS50109">
    <property type="entry name" value="HIS_KIN"/>
    <property type="match status" value="1"/>
</dbReference>
<comment type="caution">
    <text evidence="6">Lacks conserved residue(s) required for the propagation of feature annotation.</text>
</comment>
<keyword evidence="4" id="KW-0808">Transferase</keyword>
<dbReference type="Pfam" id="PF00512">
    <property type="entry name" value="HisKA"/>
    <property type="match status" value="1"/>
</dbReference>
<dbReference type="CDD" id="cd00130">
    <property type="entry name" value="PAS"/>
    <property type="match status" value="1"/>
</dbReference>
<dbReference type="InterPro" id="IPR036890">
    <property type="entry name" value="HATPase_C_sf"/>
</dbReference>
<protein>
    <recommendedName>
        <fullName evidence="2">histidine kinase</fullName>
        <ecNumber evidence="2">2.7.13.3</ecNumber>
    </recommendedName>
</protein>
<dbReference type="CDD" id="cd00156">
    <property type="entry name" value="REC"/>
    <property type="match status" value="2"/>
</dbReference>
<evidence type="ECO:0000259" key="9">
    <source>
        <dbReference type="PROSITE" id="PS50110"/>
    </source>
</evidence>
<dbReference type="SUPFAM" id="SSF55781">
    <property type="entry name" value="GAF domain-like"/>
    <property type="match status" value="2"/>
</dbReference>
<dbReference type="SMART" id="SM00448">
    <property type="entry name" value="REC"/>
    <property type="match status" value="2"/>
</dbReference>
<name>A0A932FX40_UNCTE</name>
<dbReference type="PRINTS" id="PR00344">
    <property type="entry name" value="BCTRLSENSOR"/>
</dbReference>
<dbReference type="InterPro" id="IPR004358">
    <property type="entry name" value="Sig_transdc_His_kin-like_C"/>
</dbReference>
<comment type="catalytic activity">
    <reaction evidence="1">
        <text>ATP + protein L-histidine = ADP + protein N-phospho-L-histidine.</text>
        <dbReference type="EC" id="2.7.13.3"/>
    </reaction>
</comment>
<feature type="coiled-coil region" evidence="7">
    <location>
        <begin position="122"/>
        <end position="149"/>
    </location>
</feature>
<dbReference type="SUPFAM" id="SSF55785">
    <property type="entry name" value="PYP-like sensor domain (PAS domain)"/>
    <property type="match status" value="1"/>
</dbReference>
<evidence type="ECO:0000259" key="10">
    <source>
        <dbReference type="PROSITE" id="PS50112"/>
    </source>
</evidence>
<dbReference type="PANTHER" id="PTHR43065:SF42">
    <property type="entry name" value="TWO-COMPONENT SENSOR PPRA"/>
    <property type="match status" value="1"/>
</dbReference>
<keyword evidence="7" id="KW-0175">Coiled coil</keyword>
<gene>
    <name evidence="12" type="ORF">HYY20_09830</name>
</gene>
<dbReference type="Gene3D" id="1.10.287.130">
    <property type="match status" value="1"/>
</dbReference>
<evidence type="ECO:0000256" key="4">
    <source>
        <dbReference type="ARBA" id="ARBA00022679"/>
    </source>
</evidence>
<evidence type="ECO:0000256" key="2">
    <source>
        <dbReference type="ARBA" id="ARBA00012438"/>
    </source>
</evidence>
<dbReference type="PROSITE" id="PS50110">
    <property type="entry name" value="RESPONSE_REGULATORY"/>
    <property type="match status" value="2"/>
</dbReference>
<dbReference type="SUPFAM" id="SSF47384">
    <property type="entry name" value="Homodimeric domain of signal transducing histidine kinase"/>
    <property type="match status" value="1"/>
</dbReference>
<feature type="modified residue" description="4-aspartylphosphate" evidence="6">
    <location>
        <position position="948"/>
    </location>
</feature>
<dbReference type="Gene3D" id="3.30.450.40">
    <property type="match status" value="2"/>
</dbReference>
<dbReference type="Gene3D" id="3.30.450.20">
    <property type="entry name" value="PAS domain"/>
    <property type="match status" value="1"/>
</dbReference>
<comment type="caution">
    <text evidence="12">The sequence shown here is derived from an EMBL/GenBank/DDBJ whole genome shotgun (WGS) entry which is preliminary data.</text>
</comment>
<evidence type="ECO:0000313" key="13">
    <source>
        <dbReference type="Proteomes" id="UP000769766"/>
    </source>
</evidence>
<dbReference type="SUPFAM" id="SSF55874">
    <property type="entry name" value="ATPase domain of HSP90 chaperone/DNA topoisomerase II/histidine kinase"/>
    <property type="match status" value="1"/>
</dbReference>
<accession>A0A932FX40</accession>
<evidence type="ECO:0000256" key="5">
    <source>
        <dbReference type="ARBA" id="ARBA00022777"/>
    </source>
</evidence>
<dbReference type="EC" id="2.7.13.3" evidence="2"/>
<feature type="domain" description="Histidine kinase" evidence="8">
    <location>
        <begin position="644"/>
        <end position="872"/>
    </location>
</feature>
<dbReference type="Proteomes" id="UP000769766">
    <property type="component" value="Unassembled WGS sequence"/>
</dbReference>
<dbReference type="SUPFAM" id="SSF52172">
    <property type="entry name" value="CheY-like"/>
    <property type="match status" value="2"/>
</dbReference>
<keyword evidence="3 6" id="KW-0597">Phosphoprotein</keyword>
<evidence type="ECO:0000313" key="12">
    <source>
        <dbReference type="EMBL" id="MBI2877168.1"/>
    </source>
</evidence>
<organism evidence="12 13">
    <name type="scientific">Tectimicrobiota bacterium</name>
    <dbReference type="NCBI Taxonomy" id="2528274"/>
    <lineage>
        <taxon>Bacteria</taxon>
        <taxon>Pseudomonadati</taxon>
        <taxon>Nitrospinota/Tectimicrobiota group</taxon>
        <taxon>Candidatus Tectimicrobiota</taxon>
    </lineage>
</organism>
<dbReference type="SMART" id="SM00091">
    <property type="entry name" value="PAS"/>
    <property type="match status" value="1"/>
</dbReference>
<dbReference type="Pfam" id="PF00072">
    <property type="entry name" value="Response_reg"/>
    <property type="match status" value="1"/>
</dbReference>
<evidence type="ECO:0000259" key="11">
    <source>
        <dbReference type="PROSITE" id="PS50113"/>
    </source>
</evidence>
<dbReference type="SMART" id="SM00086">
    <property type="entry name" value="PAC"/>
    <property type="match status" value="1"/>
</dbReference>
<evidence type="ECO:0000256" key="7">
    <source>
        <dbReference type="SAM" id="Coils"/>
    </source>
</evidence>
<dbReference type="InterPro" id="IPR029016">
    <property type="entry name" value="GAF-like_dom_sf"/>
</dbReference>
<dbReference type="InterPro" id="IPR001789">
    <property type="entry name" value="Sig_transdc_resp-reg_receiver"/>
</dbReference>
<dbReference type="AlphaFoldDB" id="A0A932FX40"/>
<dbReference type="InterPro" id="IPR036097">
    <property type="entry name" value="HisK_dim/P_sf"/>
</dbReference>
<dbReference type="InterPro" id="IPR011006">
    <property type="entry name" value="CheY-like_superfamily"/>
</dbReference>
<reference evidence="12" key="1">
    <citation type="submission" date="2020-07" db="EMBL/GenBank/DDBJ databases">
        <title>Huge and variable diversity of episymbiotic CPR bacteria and DPANN archaea in groundwater ecosystems.</title>
        <authorList>
            <person name="He C.Y."/>
            <person name="Keren R."/>
            <person name="Whittaker M."/>
            <person name="Farag I.F."/>
            <person name="Doudna J."/>
            <person name="Cate J.H.D."/>
            <person name="Banfield J.F."/>
        </authorList>
    </citation>
    <scope>NUCLEOTIDE SEQUENCE</scope>
    <source>
        <strain evidence="12">NC_groundwater_672_Ag_B-0.1um_62_36</strain>
    </source>
</reference>
<feature type="domain" description="PAC" evidence="11">
    <location>
        <begin position="214"/>
        <end position="266"/>
    </location>
</feature>
<dbReference type="SMART" id="SM00387">
    <property type="entry name" value="HATPase_c"/>
    <property type="match status" value="1"/>
</dbReference>
<evidence type="ECO:0000256" key="1">
    <source>
        <dbReference type="ARBA" id="ARBA00000085"/>
    </source>
</evidence>
<dbReference type="InterPro" id="IPR035965">
    <property type="entry name" value="PAS-like_dom_sf"/>
</dbReference>
<feature type="domain" description="Response regulatory" evidence="9">
    <location>
        <begin position="6"/>
        <end position="121"/>
    </location>
</feature>
<dbReference type="Pfam" id="PF13426">
    <property type="entry name" value="PAS_9"/>
    <property type="match status" value="1"/>
</dbReference>
<keyword evidence="5" id="KW-0418">Kinase</keyword>